<evidence type="ECO:0000256" key="9">
    <source>
        <dbReference type="ARBA" id="ARBA00023280"/>
    </source>
</evidence>
<evidence type="ECO:0000256" key="2">
    <source>
        <dbReference type="ARBA" id="ARBA00004407"/>
    </source>
</evidence>
<name>Q06BK8_9GEMI</name>
<evidence type="ECO:0000256" key="8">
    <source>
        <dbReference type="ARBA" id="ARBA00023200"/>
    </source>
</evidence>
<dbReference type="GO" id="GO:0052170">
    <property type="term" value="P:symbiont-mediated suppression of host innate immune response"/>
    <property type="evidence" value="ECO:0007669"/>
    <property type="project" value="UniProtKB-KW"/>
</dbReference>
<evidence type="ECO:0000256" key="3">
    <source>
        <dbReference type="ARBA" id="ARBA00009397"/>
    </source>
</evidence>
<keyword evidence="12" id="KW-0946">Virion</keyword>
<dbReference type="InterPro" id="IPR002511">
    <property type="entry name" value="Gemini_V2"/>
</dbReference>
<evidence type="ECO:0000313" key="12">
    <source>
        <dbReference type="EMBL" id="ABI95435.1"/>
    </source>
</evidence>
<comment type="subcellular location">
    <subcellularLocation>
        <location evidence="2 10">Host cytoplasm</location>
        <location evidence="2 10">Host perinuclear region</location>
    </subcellularLocation>
</comment>
<dbReference type="Pfam" id="PF01524">
    <property type="entry name" value="Gemini_V2"/>
    <property type="match status" value="1"/>
</dbReference>
<keyword evidence="7" id="KW-1090">Inhibition of host innate immune response by virus</keyword>
<keyword evidence="8 10" id="KW-1035">Host cytoplasm</keyword>
<feature type="region of interest" description="Disordered" evidence="11">
    <location>
        <begin position="93"/>
        <end position="116"/>
    </location>
</feature>
<proteinExistence type="inferred from homology"/>
<evidence type="ECO:0000256" key="7">
    <source>
        <dbReference type="ARBA" id="ARBA00022632"/>
    </source>
</evidence>
<evidence type="ECO:0000256" key="11">
    <source>
        <dbReference type="SAM" id="MobiDB-lite"/>
    </source>
</evidence>
<comment type="similarity">
    <text evidence="3 10">Belongs to the geminiviridae protein AV2/V2 family.</text>
</comment>
<comment type="function">
    <text evidence="1 10">Through its interaction with host SGS3, acts as a suppressor of RNA-mediated gene silencing, also known as post-transcriptional gene silencing (PTGS), a mechanism of plant viral defense that limits the accumulation of viral RNAs.</text>
</comment>
<reference evidence="12" key="1">
    <citation type="submission" date="2006-08" db="EMBL/GenBank/DDBJ databases">
        <title>Detection and partial sequence analysis of whitefly-transmitted geminivirus in bean.</title>
        <authorList>
            <person name="Che H.Y."/>
        </authorList>
    </citation>
    <scope>NUCLEOTIDE SEQUENCE</scope>
</reference>
<comment type="subunit">
    <text evidence="4 10">Interacts with host SGS3.</text>
</comment>
<dbReference type="EMBL" id="DQ914441">
    <property type="protein sequence ID" value="ABI95435.1"/>
    <property type="molecule type" value="Genomic_DNA"/>
</dbReference>
<keyword evidence="5 10" id="KW-0941">Suppressor of RNA silencing</keyword>
<gene>
    <name evidence="12" type="primary">AV2</name>
</gene>
<evidence type="ECO:0000256" key="4">
    <source>
        <dbReference type="ARBA" id="ARBA00011105"/>
    </source>
</evidence>
<evidence type="ECO:0000256" key="5">
    <source>
        <dbReference type="ARBA" id="ARBA00022463"/>
    </source>
</evidence>
<keyword evidence="12" id="KW-0167">Capsid protein</keyword>
<keyword evidence="9" id="KW-0899">Viral immunoevasion</keyword>
<sequence>MWNPLEHDFPHTLHGFRCMLANNYIRELLPRYPYNSVGYSYLRSLLQILRSRNHDEAELRYGVLYPVIRSTPSINLRDTVSSSCTCLSCPKHSQETELDESTGIQETPLLPTLSLS</sequence>
<dbReference type="GO" id="GO:0044220">
    <property type="term" value="C:host cell perinuclear region of cytoplasm"/>
    <property type="evidence" value="ECO:0007669"/>
    <property type="project" value="UniProtKB-SubCell"/>
</dbReference>
<evidence type="ECO:0000256" key="1">
    <source>
        <dbReference type="ARBA" id="ARBA00003603"/>
    </source>
</evidence>
<evidence type="ECO:0000256" key="10">
    <source>
        <dbReference type="RuleBase" id="RU364051"/>
    </source>
</evidence>
<organism evidence="12">
    <name type="scientific">China bean begomovirus</name>
    <dbReference type="NCBI Taxonomy" id="403899"/>
    <lineage>
        <taxon>Viruses</taxon>
        <taxon>Monodnaviria</taxon>
        <taxon>Shotokuvirae</taxon>
        <taxon>Cressdnaviricota</taxon>
        <taxon>Repensiviricetes</taxon>
        <taxon>Geplafuvirales</taxon>
        <taxon>Geminiviridae</taxon>
        <taxon>Begomovirus</taxon>
    </lineage>
</organism>
<dbReference type="GO" id="GO:0060967">
    <property type="term" value="P:negative regulation of gene silencing by regulatory ncRNA"/>
    <property type="evidence" value="ECO:0007669"/>
    <property type="project" value="InterPro"/>
</dbReference>
<accession>Q06BK8</accession>
<protein>
    <recommendedName>
        <fullName evidence="10">Protein V2</fullName>
    </recommendedName>
</protein>
<dbReference type="GO" id="GO:0019028">
    <property type="term" value="C:viral capsid"/>
    <property type="evidence" value="ECO:0007669"/>
    <property type="project" value="UniProtKB-KW"/>
</dbReference>
<keyword evidence="6 10" id="KW-0945">Host-virus interaction</keyword>
<evidence type="ECO:0000256" key="6">
    <source>
        <dbReference type="ARBA" id="ARBA00022581"/>
    </source>
</evidence>